<evidence type="ECO:0000313" key="2">
    <source>
        <dbReference type="Proteomes" id="UP000787625"/>
    </source>
</evidence>
<reference evidence="1" key="2">
    <citation type="submission" date="2021-04" db="EMBL/GenBank/DDBJ databases">
        <authorList>
            <person name="Gilroy R."/>
        </authorList>
    </citation>
    <scope>NUCLEOTIDE SEQUENCE</scope>
    <source>
        <strain evidence="1">MalCec1-1739</strain>
    </source>
</reference>
<comment type="caution">
    <text evidence="1">The sequence shown here is derived from an EMBL/GenBank/DDBJ whole genome shotgun (WGS) entry which is preliminary data.</text>
</comment>
<gene>
    <name evidence="1" type="ORF">IAA93_06310</name>
</gene>
<dbReference type="EMBL" id="DWUP01000144">
    <property type="protein sequence ID" value="HJD53318.1"/>
    <property type="molecule type" value="Genomic_DNA"/>
</dbReference>
<proteinExistence type="predicted"/>
<evidence type="ECO:0000313" key="1">
    <source>
        <dbReference type="EMBL" id="HJD53318.1"/>
    </source>
</evidence>
<organism evidence="1 2">
    <name type="scientific">Candidatus Avibacteroides avistercoris</name>
    <dbReference type="NCBI Taxonomy" id="2840690"/>
    <lineage>
        <taxon>Bacteria</taxon>
        <taxon>Pseudomonadati</taxon>
        <taxon>Bacteroidota</taxon>
        <taxon>Bacteroidia</taxon>
        <taxon>Bacteroidales</taxon>
        <taxon>Bacteroidaceae</taxon>
        <taxon>Bacteroidaceae incertae sedis</taxon>
        <taxon>Candidatus Avibacteroides</taxon>
    </lineage>
</organism>
<dbReference type="Proteomes" id="UP000787625">
    <property type="component" value="Unassembled WGS sequence"/>
</dbReference>
<name>A0A9D2ZUM8_9BACT</name>
<accession>A0A9D2ZUM8</accession>
<reference evidence="1" key="1">
    <citation type="journal article" date="2021" name="PeerJ">
        <title>Extensive microbial diversity within the chicken gut microbiome revealed by metagenomics and culture.</title>
        <authorList>
            <person name="Gilroy R."/>
            <person name="Ravi A."/>
            <person name="Getino M."/>
            <person name="Pursley I."/>
            <person name="Horton D.L."/>
            <person name="Alikhan N.F."/>
            <person name="Baker D."/>
            <person name="Gharbi K."/>
            <person name="Hall N."/>
            <person name="Watson M."/>
            <person name="Adriaenssens E.M."/>
            <person name="Foster-Nyarko E."/>
            <person name="Jarju S."/>
            <person name="Secka A."/>
            <person name="Antonio M."/>
            <person name="Oren A."/>
            <person name="Chaudhuri R.R."/>
            <person name="La Ragione R."/>
            <person name="Hildebrand F."/>
            <person name="Pallen M.J."/>
        </authorList>
    </citation>
    <scope>NUCLEOTIDE SEQUENCE</scope>
    <source>
        <strain evidence="1">MalCec1-1739</strain>
    </source>
</reference>
<protein>
    <submittedName>
        <fullName evidence="1">T9SS type A sorting domain-containing protein</fullName>
    </submittedName>
</protein>
<dbReference type="AlphaFoldDB" id="A0A9D2ZUM8"/>
<sequence>AVLEHDEGAPTYVYLGVIEGATELVIDVTDLSGIGEVAAGGVWYDAGAQLLHVGDAVAVTVYDAAGNVVAQGDGTDAVSAAALPSGVYVARAGDTVVKFVK</sequence>
<feature type="non-terminal residue" evidence="1">
    <location>
        <position position="1"/>
    </location>
</feature>